<sequence>MASLDSIKKDARLIQERDGFGYCQALEIAARKAGFNTYAAAKAALQGRRARP</sequence>
<dbReference type="Proteomes" id="UP001596115">
    <property type="component" value="Unassembled WGS sequence"/>
</dbReference>
<gene>
    <name evidence="1" type="ORF">ACFLLB_00895</name>
</gene>
<evidence type="ECO:0000313" key="1">
    <source>
        <dbReference type="EMBL" id="MFC6068121.1"/>
    </source>
</evidence>
<proteinExistence type="predicted"/>
<dbReference type="EMBL" id="JBHRFL010000001">
    <property type="protein sequence ID" value="MFC6068121.1"/>
    <property type="molecule type" value="Genomic_DNA"/>
</dbReference>
<name>A0ABW1MX36_9GAMM</name>
<evidence type="ECO:0000313" key="2">
    <source>
        <dbReference type="Proteomes" id="UP001596115"/>
    </source>
</evidence>
<dbReference type="RefSeq" id="WP_008268046.1">
    <property type="nucleotide sequence ID" value="NZ_JBEFKR010000002.1"/>
</dbReference>
<keyword evidence="2" id="KW-1185">Reference proteome</keyword>
<comment type="caution">
    <text evidence="1">The sequence shown here is derived from an EMBL/GenBank/DDBJ whole genome shotgun (WGS) entry which is preliminary data.</text>
</comment>
<accession>A0ABW1MX36</accession>
<organism evidence="1 2">
    <name type="scientific">Stenotrophomonas geniculata</name>
    <dbReference type="NCBI Taxonomy" id="86188"/>
    <lineage>
        <taxon>Bacteria</taxon>
        <taxon>Pseudomonadati</taxon>
        <taxon>Pseudomonadota</taxon>
        <taxon>Gammaproteobacteria</taxon>
        <taxon>Lysobacterales</taxon>
        <taxon>Lysobacteraceae</taxon>
        <taxon>Stenotrophomonas</taxon>
    </lineage>
</organism>
<reference evidence="1 2" key="1">
    <citation type="submission" date="2024-09" db="EMBL/GenBank/DDBJ databases">
        <title>Whole genome analysis of Stenotrophomonas geniculata MK-1, and its biological control impact on peanut foliage fungus diseases.</title>
        <authorList>
            <person name="Ahsan T."/>
        </authorList>
    </citation>
    <scope>NUCLEOTIDE SEQUENCE [LARGE SCALE GENOMIC DNA]</scope>
    <source>
        <strain evidence="1 2">MK-1</strain>
    </source>
</reference>
<protein>
    <submittedName>
        <fullName evidence="1">Uncharacterized protein</fullName>
    </submittedName>
</protein>